<dbReference type="Proteomes" id="UP000252419">
    <property type="component" value="Unassembled WGS sequence"/>
</dbReference>
<dbReference type="HAMAP" id="MF_00697">
    <property type="entry name" value="UPF0276"/>
    <property type="match status" value="1"/>
</dbReference>
<dbReference type="EMBL" id="JPWA01000023">
    <property type="protein sequence ID" value="RCK04886.1"/>
    <property type="molecule type" value="Genomic_DNA"/>
</dbReference>
<dbReference type="NCBIfam" id="NF003818">
    <property type="entry name" value="PRK05409.1"/>
    <property type="match status" value="1"/>
</dbReference>
<comment type="caution">
    <text evidence="2">The sequence shown here is derived from an EMBL/GenBank/DDBJ whole genome shotgun (WGS) entry which is preliminary data.</text>
</comment>
<evidence type="ECO:0000313" key="3">
    <source>
        <dbReference type="Proteomes" id="UP000252419"/>
    </source>
</evidence>
<dbReference type="InterPro" id="IPR036237">
    <property type="entry name" value="Xyl_isomerase-like_sf"/>
</dbReference>
<dbReference type="PANTHER" id="PTHR42194:SF1">
    <property type="entry name" value="UPF0276 PROTEIN HI_1600"/>
    <property type="match status" value="1"/>
</dbReference>
<keyword evidence="3" id="KW-1185">Reference proteome</keyword>
<dbReference type="InterPro" id="IPR007801">
    <property type="entry name" value="MbnB/TglH/ChrH"/>
</dbReference>
<name>A0A367U9A4_9PROT</name>
<organism evidence="2 3">
    <name type="scientific">Thalassospira xianhensis MCCC 1A02616</name>
    <dbReference type="NCBI Taxonomy" id="1177929"/>
    <lineage>
        <taxon>Bacteria</taxon>
        <taxon>Pseudomonadati</taxon>
        <taxon>Pseudomonadota</taxon>
        <taxon>Alphaproteobacteria</taxon>
        <taxon>Rhodospirillales</taxon>
        <taxon>Thalassospiraceae</taxon>
        <taxon>Thalassospira</taxon>
    </lineage>
</organism>
<gene>
    <name evidence="2" type="ORF">TH5_17635</name>
</gene>
<evidence type="ECO:0000256" key="1">
    <source>
        <dbReference type="HAMAP-Rule" id="MF_00697"/>
    </source>
</evidence>
<proteinExistence type="inferred from homology"/>
<protein>
    <recommendedName>
        <fullName evidence="1">UPF0276 protein TH5_17635</fullName>
    </recommendedName>
</protein>
<evidence type="ECO:0000313" key="2">
    <source>
        <dbReference type="EMBL" id="RCK04886.1"/>
    </source>
</evidence>
<dbReference type="Pfam" id="PF05114">
    <property type="entry name" value="MbnB_TglH_ChrH"/>
    <property type="match status" value="1"/>
</dbReference>
<sequence length="312" mass="34026">MPTGLAGRHILFSGRFAMIDNPHGTRLPDRAGVGFKGAHADDVIGQPKQVGWFEIHPENYMVAGGPRLAVLEALRADYPISMHGVGLSLGGGERLDPHHLADLKRLVDRFEPAMLSEHIAWSSHDGLYMADLLPTPMTQKSLDQLVEAIDEVQTATGRKILIENPTSYLALPQNSIPEIDFITEAARRSGCGLLIDVNNIYISACNLGFDASDYVDAIPGDLIGEIHLAGHEADANSNEKVLIDTHSRPVADPVWGLFDRLIARIGARPTLIEWDNDVPDWATLRAEAALADLHLEGHLRRFLGADPVRVAS</sequence>
<dbReference type="AlphaFoldDB" id="A0A367U9A4"/>
<dbReference type="Gene3D" id="3.20.20.150">
    <property type="entry name" value="Divalent-metal-dependent TIM barrel enzymes"/>
    <property type="match status" value="1"/>
</dbReference>
<accession>A0A367U9A4</accession>
<dbReference type="PANTHER" id="PTHR42194">
    <property type="entry name" value="UPF0276 PROTEIN HI_1600"/>
    <property type="match status" value="1"/>
</dbReference>
<dbReference type="SUPFAM" id="SSF51658">
    <property type="entry name" value="Xylose isomerase-like"/>
    <property type="match status" value="1"/>
</dbReference>
<comment type="similarity">
    <text evidence="1">Belongs to the UPF0276 family.</text>
</comment>
<reference evidence="2 3" key="1">
    <citation type="submission" date="2014-07" db="EMBL/GenBank/DDBJ databases">
        <title>Draft genome sequence of Thalassospira xianhensis P-4 (MCCC 1A02616).</title>
        <authorList>
            <person name="Lai Q."/>
            <person name="Shao Z."/>
        </authorList>
    </citation>
    <scope>NUCLEOTIDE SEQUENCE [LARGE SCALE GENOMIC DNA]</scope>
    <source>
        <strain evidence="2 3">MCCC 1A02616</strain>
    </source>
</reference>